<dbReference type="Gene3D" id="3.40.630.30">
    <property type="match status" value="1"/>
</dbReference>
<accession>G9X305</accession>
<evidence type="ECO:0000259" key="1">
    <source>
        <dbReference type="PROSITE" id="PS51186"/>
    </source>
</evidence>
<dbReference type="CDD" id="cd04301">
    <property type="entry name" value="NAT_SF"/>
    <property type="match status" value="1"/>
</dbReference>
<dbReference type="Proteomes" id="UP000006437">
    <property type="component" value="Unassembled WGS sequence"/>
</dbReference>
<gene>
    <name evidence="2" type="ORF">HMPREF9629_00762</name>
</gene>
<dbReference type="Pfam" id="PF06107">
    <property type="entry name" value="DUF951"/>
    <property type="match status" value="1"/>
</dbReference>
<protein>
    <recommendedName>
        <fullName evidence="1">N-acetyltransferase domain-containing protein</fullName>
    </recommendedName>
</protein>
<sequence length="225" mass="26053">MIIRKATKEDINSIIKIFDNASKFIASYGSDQWRGNSKPSEKSVIRDMQNETAYVLVDDAAVIGYISLSFDKDTNYDKIKNGRWESNYDYGVIHRLSLDDNARGKGLSKVLFDFAEQECINKNIRSIRIDTHSLNVPMKSILKNRKYKKCGIVTIPPDLQREAYEKILIPFIVGDIIQLKKSHPCGNDIFKILRIGMDFRLECEKCKSQIWLSRTDVNRRLKKRL</sequence>
<dbReference type="InterPro" id="IPR016181">
    <property type="entry name" value="Acyl_CoA_acyltransferase"/>
</dbReference>
<dbReference type="SUPFAM" id="SSF55729">
    <property type="entry name" value="Acyl-CoA N-acyltransferases (Nat)"/>
    <property type="match status" value="1"/>
</dbReference>
<proteinExistence type="predicted"/>
<feature type="domain" description="N-acetyltransferase" evidence="1">
    <location>
        <begin position="1"/>
        <end position="170"/>
    </location>
</feature>
<dbReference type="PROSITE" id="PS51186">
    <property type="entry name" value="GNAT"/>
    <property type="match status" value="1"/>
</dbReference>
<dbReference type="InterPro" id="IPR000182">
    <property type="entry name" value="GNAT_dom"/>
</dbReference>
<comment type="caution">
    <text evidence="2">The sequence shown here is derived from an EMBL/GenBank/DDBJ whole genome shotgun (WGS) entry which is preliminary data.</text>
</comment>
<name>G9X305_9FIRM</name>
<dbReference type="BioCyc" id="EBAC796937-HMP:GMGH-764-MONOMER"/>
<dbReference type="InterPro" id="IPR009296">
    <property type="entry name" value="DUF951"/>
</dbReference>
<reference evidence="2 3" key="1">
    <citation type="submission" date="2011-08" db="EMBL/GenBank/DDBJ databases">
        <title>The Genome Sequence of Eubacteriaceae bacterium ACC19a.</title>
        <authorList>
            <consortium name="The Broad Institute Genome Sequencing Platform"/>
            <person name="Earl A."/>
            <person name="Ward D."/>
            <person name="Feldgarden M."/>
            <person name="Gevers D."/>
            <person name="Sizova M."/>
            <person name="Hazen A."/>
            <person name="Epstein S."/>
            <person name="Young S.K."/>
            <person name="Zeng Q."/>
            <person name="Gargeya S."/>
            <person name="Fitzgerald M."/>
            <person name="Haas B."/>
            <person name="Abouelleil A."/>
            <person name="Alvarado L."/>
            <person name="Arachchi H.M."/>
            <person name="Berlin A."/>
            <person name="Brown A."/>
            <person name="Chapman S.B."/>
            <person name="Chen Z."/>
            <person name="Dunbar C."/>
            <person name="Freedman E."/>
            <person name="Gearin G."/>
            <person name="Gellesch M."/>
            <person name="Goldberg J."/>
            <person name="Griggs A."/>
            <person name="Gujja S."/>
            <person name="Heiman D."/>
            <person name="Howarth C."/>
            <person name="Larson L."/>
            <person name="Lui A."/>
            <person name="MacDonald P.J.P."/>
            <person name="Montmayeur A."/>
            <person name="Murphy C."/>
            <person name="Neiman D."/>
            <person name="Pearson M."/>
            <person name="Priest M."/>
            <person name="Roberts A."/>
            <person name="Saif S."/>
            <person name="Shea T."/>
            <person name="Shenoy N."/>
            <person name="Sisk P."/>
            <person name="Stolte C."/>
            <person name="Sykes S."/>
            <person name="Wortman J."/>
            <person name="Nusbaum C."/>
            <person name="Birren B."/>
        </authorList>
    </citation>
    <scope>NUCLEOTIDE SEQUENCE [LARGE SCALE GENOMIC DNA]</scope>
    <source>
        <strain evidence="2 3">ACC19a</strain>
    </source>
</reference>
<evidence type="ECO:0000313" key="2">
    <source>
        <dbReference type="EMBL" id="EHL10547.1"/>
    </source>
</evidence>
<dbReference type="EMBL" id="AFZE01000057">
    <property type="protein sequence ID" value="EHL10547.1"/>
    <property type="molecule type" value="Genomic_DNA"/>
</dbReference>
<dbReference type="PANTHER" id="PTHR38455:SF1">
    <property type="entry name" value="DUF951 DOMAIN-CONTAINING PROTEIN"/>
    <property type="match status" value="1"/>
</dbReference>
<dbReference type="GO" id="GO:0016747">
    <property type="term" value="F:acyltransferase activity, transferring groups other than amino-acyl groups"/>
    <property type="evidence" value="ECO:0007669"/>
    <property type="project" value="InterPro"/>
</dbReference>
<dbReference type="HOGENOM" id="CLU_013985_13_0_9"/>
<dbReference type="AlphaFoldDB" id="G9X305"/>
<dbReference type="PANTHER" id="PTHR38455">
    <property type="entry name" value="HYPOTHETICAL CYTOSOLIC PROTEIN"/>
    <property type="match status" value="1"/>
</dbReference>
<evidence type="ECO:0000313" key="3">
    <source>
        <dbReference type="Proteomes" id="UP000006437"/>
    </source>
</evidence>
<dbReference type="Pfam" id="PF00583">
    <property type="entry name" value="Acetyltransf_1"/>
    <property type="match status" value="1"/>
</dbReference>
<organism evidence="2 3">
    <name type="scientific">Peptoanaerobacter stomatis</name>
    <dbReference type="NCBI Taxonomy" id="796937"/>
    <lineage>
        <taxon>Bacteria</taxon>
        <taxon>Bacillati</taxon>
        <taxon>Bacillota</taxon>
        <taxon>Clostridia</taxon>
        <taxon>Peptostreptococcales</taxon>
        <taxon>Filifactoraceae</taxon>
        <taxon>Peptoanaerobacter</taxon>
    </lineage>
</organism>
<dbReference type="RefSeq" id="WP_009524997.1">
    <property type="nucleotide sequence ID" value="NZ_JH414549.1"/>
</dbReference>